<reference evidence="2 3" key="1">
    <citation type="submission" date="2021-05" db="EMBL/GenBank/DDBJ databases">
        <title>Bacteria Genome sequencing.</title>
        <authorList>
            <person name="Takabe Y."/>
            <person name="Nakajima Y."/>
            <person name="Suzuki S."/>
            <person name="Shiozaki T."/>
        </authorList>
    </citation>
    <scope>NUCLEOTIDE SEQUENCE [LARGE SCALE GENOMIC DNA]</scope>
    <source>
        <strain evidence="2 3">AI_62</strain>
    </source>
</reference>
<sequence>MEWLDTILNALGGGLSGVVIIGLAWKVHEQSKRIDTLTDRQHAESVQTQTTLVMFRDILTRLEQKL</sequence>
<keyword evidence="1" id="KW-1133">Transmembrane helix</keyword>
<keyword evidence="1" id="KW-0812">Transmembrane</keyword>
<feature type="transmembrane region" description="Helical" evidence="1">
    <location>
        <begin position="6"/>
        <end position="25"/>
    </location>
</feature>
<evidence type="ECO:0000313" key="2">
    <source>
        <dbReference type="EMBL" id="GIT93741.1"/>
    </source>
</evidence>
<dbReference type="Proteomes" id="UP000786693">
    <property type="component" value="Unassembled WGS sequence"/>
</dbReference>
<keyword evidence="3" id="KW-1185">Reference proteome</keyword>
<proteinExistence type="predicted"/>
<evidence type="ECO:0000313" key="3">
    <source>
        <dbReference type="Proteomes" id="UP000786693"/>
    </source>
</evidence>
<accession>A0ABQ4NH41</accession>
<dbReference type="RefSeq" id="WP_220747254.1">
    <property type="nucleotide sequence ID" value="NZ_BPFH01000001.1"/>
</dbReference>
<keyword evidence="1" id="KW-0472">Membrane</keyword>
<evidence type="ECO:0000256" key="1">
    <source>
        <dbReference type="SAM" id="Phobius"/>
    </source>
</evidence>
<organism evidence="2 3">
    <name type="scientific">Jannaschia pagri</name>
    <dbReference type="NCBI Taxonomy" id="2829797"/>
    <lineage>
        <taxon>Bacteria</taxon>
        <taxon>Pseudomonadati</taxon>
        <taxon>Pseudomonadota</taxon>
        <taxon>Alphaproteobacteria</taxon>
        <taxon>Rhodobacterales</taxon>
        <taxon>Roseobacteraceae</taxon>
        <taxon>Jannaschia</taxon>
    </lineage>
</organism>
<dbReference type="EMBL" id="BPFH01000001">
    <property type="protein sequence ID" value="GIT93741.1"/>
    <property type="molecule type" value="Genomic_DNA"/>
</dbReference>
<comment type="caution">
    <text evidence="2">The sequence shown here is derived from an EMBL/GenBank/DDBJ whole genome shotgun (WGS) entry which is preliminary data.</text>
</comment>
<name>A0ABQ4NH41_9RHOB</name>
<protein>
    <submittedName>
        <fullName evidence="2">Uncharacterized protein</fullName>
    </submittedName>
</protein>
<gene>
    <name evidence="2" type="ORF">JANAI62_03640</name>
</gene>